<evidence type="ECO:0000313" key="3">
    <source>
        <dbReference type="Proteomes" id="UP000520767"/>
    </source>
</evidence>
<dbReference type="Pfam" id="PF04717">
    <property type="entry name" value="Phage_base_V"/>
    <property type="match status" value="1"/>
</dbReference>
<evidence type="ECO:0000313" key="2">
    <source>
        <dbReference type="EMBL" id="MBB4910212.1"/>
    </source>
</evidence>
<dbReference type="EMBL" id="JACHJQ010000007">
    <property type="protein sequence ID" value="MBB4910212.1"/>
    <property type="molecule type" value="Genomic_DNA"/>
</dbReference>
<dbReference type="Gene3D" id="2.40.50.230">
    <property type="entry name" value="Gp5 N-terminal domain"/>
    <property type="match status" value="1"/>
</dbReference>
<comment type="caution">
    <text evidence="2">The sequence shown here is derived from an EMBL/GenBank/DDBJ whole genome shotgun (WGS) entry which is preliminary data.</text>
</comment>
<keyword evidence="3" id="KW-1185">Reference proteome</keyword>
<dbReference type="SUPFAM" id="SSF69255">
    <property type="entry name" value="gp5 N-terminal domain-like"/>
    <property type="match status" value="1"/>
</dbReference>
<reference evidence="2 3" key="1">
    <citation type="submission" date="2020-08" db="EMBL/GenBank/DDBJ databases">
        <title>Genomic Encyclopedia of Type Strains, Phase III (KMG-III): the genomes of soil and plant-associated and newly described type strains.</title>
        <authorList>
            <person name="Whitman W."/>
        </authorList>
    </citation>
    <scope>NUCLEOTIDE SEQUENCE [LARGE SCALE GENOMIC DNA]</scope>
    <source>
        <strain evidence="2 3">CECT 8960</strain>
    </source>
</reference>
<protein>
    <recommendedName>
        <fullName evidence="1">Gp5/Type VI secretion system Vgr protein OB-fold domain-containing protein</fullName>
    </recommendedName>
</protein>
<dbReference type="RefSeq" id="WP_184814283.1">
    <property type="nucleotide sequence ID" value="NZ_JACHJQ010000007.1"/>
</dbReference>
<proteinExistence type="predicted"/>
<sequence>MTLGGLLGGSKTAIVWPTVKIGKPVGLPLSPLVLPKLMRAVVDTHLHLPDMFELTFHDLEGTVVNDAGLKIGSVVEILAGPADSDNTTSLIKGEVTSIEAICQEGLIYSVVRGYEKAHRLQRAKRTRTFVNMKDSEIAKEVATNAGLTIGKVEETSVAHDHVAQVAQSDWDFLLQRAREIGYETGVVGGEFFFRKASGRKDGGGGIGGALASAVDAVASMVGLGNGKLTFKDNLHTFLPRLSAANITPDVEVRVWDPKDARVAVAKTDSATGTATIKDQDPAKLAKSFTDGLISLPSMPALPSIPGLPKLDFGLPSSNTAYVVVDRPLGVGPAADTAAEAAAKGVADHIASTFAEAEGVANGDPKVQAGAEVEIAGVPEQFCGKWYVTNARHVFDPEEFGYRTRFWVSGRQNRSLLGLTSGGAAAKRTDFGGLVCGIVTNVADKEKLGRVKVSLPWLAPNFESDWARVVQFGAGAKTGALFLPSVGDEVLVGFEFGDSRRPYVLGGLINSKSDFGELKTAVAGSGIVTKRGIASPAANQLTFTDELPPGPPGSLPPIQSKVQLGTKGDKLGLVIDQVAGTVTLACNPKPPESKSPKGSLTIECGELGGITIKGGMGGIKIETDGQLSLNGKMGVKIESSAIVEVKGSLIKLN</sequence>
<dbReference type="InterPro" id="IPR006531">
    <property type="entry name" value="Gp5/Vgr_OB"/>
</dbReference>
<gene>
    <name evidence="2" type="ORF">FHR82_006470</name>
</gene>
<dbReference type="InterPro" id="IPR037026">
    <property type="entry name" value="Vgr_OB-fold_dom_sf"/>
</dbReference>
<evidence type="ECO:0000259" key="1">
    <source>
        <dbReference type="Pfam" id="PF04717"/>
    </source>
</evidence>
<name>A0A7W7VH73_9PSEU</name>
<dbReference type="SUPFAM" id="SSF69279">
    <property type="entry name" value="Phage tail proteins"/>
    <property type="match status" value="1"/>
</dbReference>
<feature type="domain" description="Gp5/Type VI secretion system Vgr protein OB-fold" evidence="1">
    <location>
        <begin position="436"/>
        <end position="507"/>
    </location>
</feature>
<dbReference type="Proteomes" id="UP000520767">
    <property type="component" value="Unassembled WGS sequence"/>
</dbReference>
<dbReference type="AlphaFoldDB" id="A0A7W7VH73"/>
<organism evidence="2 3">
    <name type="scientific">Actinophytocola algeriensis</name>
    <dbReference type="NCBI Taxonomy" id="1768010"/>
    <lineage>
        <taxon>Bacteria</taxon>
        <taxon>Bacillati</taxon>
        <taxon>Actinomycetota</taxon>
        <taxon>Actinomycetes</taxon>
        <taxon>Pseudonocardiales</taxon>
        <taxon>Pseudonocardiaceae</taxon>
    </lineage>
</organism>
<accession>A0A7W7VH73</accession>